<protein>
    <submittedName>
        <fullName evidence="1">Uncharacterized protein</fullName>
    </submittedName>
</protein>
<name>A0ACC2JVJ5_9PEZI</name>
<proteinExistence type="predicted"/>
<organism evidence="1 2">
    <name type="scientific">Lasiodiplodia mahajangana</name>
    <dbReference type="NCBI Taxonomy" id="1108764"/>
    <lineage>
        <taxon>Eukaryota</taxon>
        <taxon>Fungi</taxon>
        <taxon>Dikarya</taxon>
        <taxon>Ascomycota</taxon>
        <taxon>Pezizomycotina</taxon>
        <taxon>Dothideomycetes</taxon>
        <taxon>Dothideomycetes incertae sedis</taxon>
        <taxon>Botryosphaeriales</taxon>
        <taxon>Botryosphaeriaceae</taxon>
        <taxon>Lasiodiplodia</taxon>
    </lineage>
</organism>
<keyword evidence="2" id="KW-1185">Reference proteome</keyword>
<gene>
    <name evidence="1" type="ORF">O1611_g2332</name>
</gene>
<evidence type="ECO:0000313" key="2">
    <source>
        <dbReference type="Proteomes" id="UP001153332"/>
    </source>
</evidence>
<sequence>MWRAHNMVVSLNDTNSVQTDGDSQTSSPVRQPQNPPRDDDESKPQPDDESEVEYEIKREAHQIAQHITYPRIQPETQLAPQYSSRYQGTSIPWQLLGYVPDLNPNYGSGPAFKVEDEPQYQVSNNPWRASKRGRALD</sequence>
<reference evidence="1" key="1">
    <citation type="submission" date="2022-12" db="EMBL/GenBank/DDBJ databases">
        <title>Genome Sequence of Lasiodiplodia mahajangana.</title>
        <authorList>
            <person name="Buettner E."/>
        </authorList>
    </citation>
    <scope>NUCLEOTIDE SEQUENCE</scope>
    <source>
        <strain evidence="1">VT137</strain>
    </source>
</reference>
<evidence type="ECO:0000313" key="1">
    <source>
        <dbReference type="EMBL" id="KAJ8131292.1"/>
    </source>
</evidence>
<dbReference type="Proteomes" id="UP001153332">
    <property type="component" value="Unassembled WGS sequence"/>
</dbReference>
<accession>A0ACC2JVJ5</accession>
<dbReference type="EMBL" id="JAPUUL010000319">
    <property type="protein sequence ID" value="KAJ8131292.1"/>
    <property type="molecule type" value="Genomic_DNA"/>
</dbReference>
<comment type="caution">
    <text evidence="1">The sequence shown here is derived from an EMBL/GenBank/DDBJ whole genome shotgun (WGS) entry which is preliminary data.</text>
</comment>